<dbReference type="PANTHER" id="PTHR22768:SF0">
    <property type="entry name" value="DNA REPLICATION COMPLEX GINS PROTEIN PSF3"/>
    <property type="match status" value="1"/>
</dbReference>
<keyword evidence="4 6" id="KW-0539">Nucleus</keyword>
<evidence type="ECO:0000259" key="7">
    <source>
        <dbReference type="Pfam" id="PF05916"/>
    </source>
</evidence>
<dbReference type="Proteomes" id="UP001153712">
    <property type="component" value="Chromosome 11"/>
</dbReference>
<gene>
    <name evidence="9" type="ORF">PHYEVI_LOCUS2423</name>
</gene>
<comment type="subcellular location">
    <subcellularLocation>
        <location evidence="1 6">Nucleus</location>
    </subcellularLocation>
</comment>
<organism evidence="9 10">
    <name type="scientific">Phyllotreta striolata</name>
    <name type="common">Striped flea beetle</name>
    <name type="synonym">Crioceris striolata</name>
    <dbReference type="NCBI Taxonomy" id="444603"/>
    <lineage>
        <taxon>Eukaryota</taxon>
        <taxon>Metazoa</taxon>
        <taxon>Ecdysozoa</taxon>
        <taxon>Arthropoda</taxon>
        <taxon>Hexapoda</taxon>
        <taxon>Insecta</taxon>
        <taxon>Pterygota</taxon>
        <taxon>Neoptera</taxon>
        <taxon>Endopterygota</taxon>
        <taxon>Coleoptera</taxon>
        <taxon>Polyphaga</taxon>
        <taxon>Cucujiformia</taxon>
        <taxon>Chrysomeloidea</taxon>
        <taxon>Chrysomelidae</taxon>
        <taxon>Galerucinae</taxon>
        <taxon>Alticini</taxon>
        <taxon>Phyllotreta</taxon>
    </lineage>
</organism>
<dbReference type="InterPro" id="IPR055221">
    <property type="entry name" value="PSF3_N"/>
</dbReference>
<evidence type="ECO:0000256" key="1">
    <source>
        <dbReference type="ARBA" id="ARBA00004123"/>
    </source>
</evidence>
<dbReference type="GO" id="GO:0000811">
    <property type="term" value="C:GINS complex"/>
    <property type="evidence" value="ECO:0007669"/>
    <property type="project" value="UniProtKB-UniRule"/>
</dbReference>
<dbReference type="GO" id="GO:1902975">
    <property type="term" value="P:mitotic DNA replication initiation"/>
    <property type="evidence" value="ECO:0007669"/>
    <property type="project" value="TreeGrafter"/>
</dbReference>
<comment type="subunit">
    <text evidence="6">Component of the GINS complex.</text>
</comment>
<dbReference type="CDD" id="cd11713">
    <property type="entry name" value="GINS_A_psf3"/>
    <property type="match status" value="1"/>
</dbReference>
<evidence type="ECO:0000313" key="10">
    <source>
        <dbReference type="Proteomes" id="UP001153712"/>
    </source>
</evidence>
<sequence length="201" mass="23373">MPLSVSYTPNYYSLEDILATQERIPCRVAQTIPKMGHLNSSSVDVDLQEGTVMEFPLWLVNEVCVSRVPILNPDLPKIYKESYREILKADACAVDLHRLNLHFYELGSYVKKFDKKNDVHQSIIDTFRSRFRQLINLADNSISDPMVQQRLDTLERKLFNDAYKARVKLNIWLEHSATVIEAANMVVNHKKRKRINLEELL</sequence>
<comment type="function">
    <text evidence="6">The GINS complex plays an essential role in the initiation of DNA replication.</text>
</comment>
<dbReference type="AlphaFoldDB" id="A0A9N9XJ74"/>
<keyword evidence="10" id="KW-1185">Reference proteome</keyword>
<protein>
    <recommendedName>
        <fullName evidence="6">DNA replication complex GINS protein PSF3</fullName>
    </recommendedName>
</protein>
<dbReference type="EMBL" id="OU900104">
    <property type="protein sequence ID" value="CAG9855993.1"/>
    <property type="molecule type" value="Genomic_DNA"/>
</dbReference>
<dbReference type="OrthoDB" id="10251744at2759"/>
<proteinExistence type="inferred from homology"/>
<dbReference type="CDD" id="cd21693">
    <property type="entry name" value="GINS_B_Psf3"/>
    <property type="match status" value="1"/>
</dbReference>
<dbReference type="Gene3D" id="1.20.58.2050">
    <property type="match status" value="1"/>
</dbReference>
<accession>A0A9N9XJ74</accession>
<evidence type="ECO:0000256" key="4">
    <source>
        <dbReference type="ARBA" id="ARBA00023242"/>
    </source>
</evidence>
<evidence type="ECO:0000313" key="9">
    <source>
        <dbReference type="EMBL" id="CAG9855993.1"/>
    </source>
</evidence>
<dbReference type="InterPro" id="IPR021151">
    <property type="entry name" value="GINS_A"/>
</dbReference>
<evidence type="ECO:0000256" key="5">
    <source>
        <dbReference type="ARBA" id="ARBA00045258"/>
    </source>
</evidence>
<evidence type="ECO:0000256" key="2">
    <source>
        <dbReference type="ARBA" id="ARBA00006343"/>
    </source>
</evidence>
<feature type="domain" description="GINS subunit" evidence="7">
    <location>
        <begin position="79"/>
        <end position="170"/>
    </location>
</feature>
<comment type="function">
    <text evidence="5">Required for correct functioning of the GINS complex, a complex that plays an essential role in the initiation of DNA replication, and progression of DNA replication forks. GINS complex is a core component of CDC45-MCM-GINS (CMG) helicase, the molecular machine that unwinds template DNA during replication, and around which the replisome is built.</text>
</comment>
<dbReference type="Pfam" id="PF05916">
    <property type="entry name" value="Sld5"/>
    <property type="match status" value="1"/>
</dbReference>
<keyword evidence="3 6" id="KW-0235">DNA replication</keyword>
<dbReference type="SUPFAM" id="SSF160059">
    <property type="entry name" value="PriA/YqbF domain"/>
    <property type="match status" value="1"/>
</dbReference>
<dbReference type="InterPro" id="IPR010492">
    <property type="entry name" value="GINS_Psf3"/>
</dbReference>
<evidence type="ECO:0000256" key="6">
    <source>
        <dbReference type="RuleBase" id="RU367161"/>
    </source>
</evidence>
<dbReference type="Pfam" id="PF22466">
    <property type="entry name" value="PSF3_N"/>
    <property type="match status" value="1"/>
</dbReference>
<evidence type="ECO:0000256" key="3">
    <source>
        <dbReference type="ARBA" id="ARBA00022705"/>
    </source>
</evidence>
<name>A0A9N9XJ74_PHYSR</name>
<dbReference type="SUPFAM" id="SSF158573">
    <property type="entry name" value="GINS helical bundle-like"/>
    <property type="match status" value="1"/>
</dbReference>
<dbReference type="PANTHER" id="PTHR22768">
    <property type="entry name" value="DNA REPLICATION COMPLEX GINS PROTEIN PSF3"/>
    <property type="match status" value="1"/>
</dbReference>
<dbReference type="InterPro" id="IPR036224">
    <property type="entry name" value="GINS_bundle-like_dom_sf"/>
</dbReference>
<comment type="similarity">
    <text evidence="2 6">Belongs to the GINS3/PSF3 family.</text>
</comment>
<evidence type="ECO:0000259" key="8">
    <source>
        <dbReference type="Pfam" id="PF22466"/>
    </source>
</evidence>
<feature type="domain" description="DNA replication complex GINS protein PSF3 N-terminal" evidence="8">
    <location>
        <begin position="12"/>
        <end position="61"/>
    </location>
</feature>
<reference evidence="9" key="1">
    <citation type="submission" date="2022-01" db="EMBL/GenBank/DDBJ databases">
        <authorList>
            <person name="King R."/>
        </authorList>
    </citation>
    <scope>NUCLEOTIDE SEQUENCE</scope>
</reference>
<dbReference type="InterPro" id="IPR038437">
    <property type="entry name" value="GINS_Psf3_sf"/>
</dbReference>